<dbReference type="SMART" id="SM00343">
    <property type="entry name" value="ZnF_C2HC"/>
    <property type="match status" value="2"/>
</dbReference>
<dbReference type="InterPro" id="IPR036875">
    <property type="entry name" value="Znf_CCHC_sf"/>
</dbReference>
<dbReference type="GO" id="GO:0003676">
    <property type="term" value="F:nucleic acid binding"/>
    <property type="evidence" value="ECO:0007669"/>
    <property type="project" value="InterPro"/>
</dbReference>
<feature type="compositionally biased region" description="Basic and acidic residues" evidence="2">
    <location>
        <begin position="10"/>
        <end position="20"/>
    </location>
</feature>
<dbReference type="Pfam" id="PF00098">
    <property type="entry name" value="zf-CCHC"/>
    <property type="match status" value="1"/>
</dbReference>
<keyword evidence="5" id="KW-1185">Reference proteome</keyword>
<dbReference type="AlphaFoldDB" id="A0AAN5D2A3"/>
<dbReference type="GO" id="GO:0008270">
    <property type="term" value="F:zinc ion binding"/>
    <property type="evidence" value="ECO:0007669"/>
    <property type="project" value="UniProtKB-KW"/>
</dbReference>
<sequence length="132" mass="15327">CEISRLPSTSEKKKPVDCNSKKKKRERRRGACFNCGREGHRSYECPEPRRGRHNAPIERRCLKCGEKYHNENFCENEIVLDNKPVSTHIESGTFFDKFYDEKVELSHSSGKDITNLDVFKVESFEELGLSDI</sequence>
<organism evidence="4 5">
    <name type="scientific">Pristionchus mayeri</name>
    <dbReference type="NCBI Taxonomy" id="1317129"/>
    <lineage>
        <taxon>Eukaryota</taxon>
        <taxon>Metazoa</taxon>
        <taxon>Ecdysozoa</taxon>
        <taxon>Nematoda</taxon>
        <taxon>Chromadorea</taxon>
        <taxon>Rhabditida</taxon>
        <taxon>Rhabditina</taxon>
        <taxon>Diplogasteromorpha</taxon>
        <taxon>Diplogasteroidea</taxon>
        <taxon>Neodiplogasteridae</taxon>
        <taxon>Pristionchus</taxon>
    </lineage>
</organism>
<reference evidence="5" key="1">
    <citation type="submission" date="2022-10" db="EMBL/GenBank/DDBJ databases">
        <title>Genome assembly of Pristionchus species.</title>
        <authorList>
            <person name="Yoshida K."/>
            <person name="Sommer R.J."/>
        </authorList>
    </citation>
    <scope>NUCLEOTIDE SEQUENCE [LARGE SCALE GENOMIC DNA]</scope>
    <source>
        <strain evidence="5">RS5460</strain>
    </source>
</reference>
<keyword evidence="1" id="KW-0479">Metal-binding</keyword>
<dbReference type="PROSITE" id="PS50158">
    <property type="entry name" value="ZF_CCHC"/>
    <property type="match status" value="1"/>
</dbReference>
<feature type="domain" description="CCHC-type" evidence="3">
    <location>
        <begin position="32"/>
        <end position="47"/>
    </location>
</feature>
<keyword evidence="1" id="KW-0862">Zinc</keyword>
<evidence type="ECO:0000313" key="5">
    <source>
        <dbReference type="Proteomes" id="UP001328107"/>
    </source>
</evidence>
<dbReference type="GO" id="GO:0019899">
    <property type="term" value="F:enzyme binding"/>
    <property type="evidence" value="ECO:0007669"/>
    <property type="project" value="UniProtKB-ARBA"/>
</dbReference>
<evidence type="ECO:0000259" key="3">
    <source>
        <dbReference type="PROSITE" id="PS50158"/>
    </source>
</evidence>
<name>A0AAN5D2A3_9BILA</name>
<keyword evidence="1" id="KW-0863">Zinc-finger</keyword>
<evidence type="ECO:0000256" key="2">
    <source>
        <dbReference type="SAM" id="MobiDB-lite"/>
    </source>
</evidence>
<feature type="non-terminal residue" evidence="4">
    <location>
        <position position="132"/>
    </location>
</feature>
<dbReference type="SUPFAM" id="SSF57756">
    <property type="entry name" value="Retrovirus zinc finger-like domains"/>
    <property type="match status" value="1"/>
</dbReference>
<evidence type="ECO:0000313" key="4">
    <source>
        <dbReference type="EMBL" id="GMR55248.1"/>
    </source>
</evidence>
<dbReference type="Gene3D" id="4.10.60.10">
    <property type="entry name" value="Zinc finger, CCHC-type"/>
    <property type="match status" value="1"/>
</dbReference>
<dbReference type="InterPro" id="IPR001878">
    <property type="entry name" value="Znf_CCHC"/>
</dbReference>
<protein>
    <recommendedName>
        <fullName evidence="3">CCHC-type domain-containing protein</fullName>
    </recommendedName>
</protein>
<dbReference type="EMBL" id="BTRK01000005">
    <property type="protein sequence ID" value="GMR55248.1"/>
    <property type="molecule type" value="Genomic_DNA"/>
</dbReference>
<feature type="region of interest" description="Disordered" evidence="2">
    <location>
        <begin position="1"/>
        <end position="28"/>
    </location>
</feature>
<comment type="caution">
    <text evidence="4">The sequence shown here is derived from an EMBL/GenBank/DDBJ whole genome shotgun (WGS) entry which is preliminary data.</text>
</comment>
<accession>A0AAN5D2A3</accession>
<gene>
    <name evidence="4" type="ORF">PMAYCL1PPCAC_25443</name>
</gene>
<proteinExistence type="predicted"/>
<evidence type="ECO:0000256" key="1">
    <source>
        <dbReference type="PROSITE-ProRule" id="PRU00047"/>
    </source>
</evidence>
<feature type="non-terminal residue" evidence="4">
    <location>
        <position position="1"/>
    </location>
</feature>
<dbReference type="Proteomes" id="UP001328107">
    <property type="component" value="Unassembled WGS sequence"/>
</dbReference>